<feature type="compositionally biased region" description="Basic and acidic residues" evidence="1">
    <location>
        <begin position="1"/>
        <end position="12"/>
    </location>
</feature>
<organism evidence="2 3">
    <name type="scientific">Flaviaesturariibacter flavus</name>
    <dbReference type="NCBI Taxonomy" id="2502780"/>
    <lineage>
        <taxon>Bacteria</taxon>
        <taxon>Pseudomonadati</taxon>
        <taxon>Bacteroidota</taxon>
        <taxon>Chitinophagia</taxon>
        <taxon>Chitinophagales</taxon>
        <taxon>Chitinophagaceae</taxon>
        <taxon>Flaviaestuariibacter</taxon>
    </lineage>
</organism>
<comment type="caution">
    <text evidence="2">The sequence shown here is derived from an EMBL/GenBank/DDBJ whole genome shotgun (WGS) entry which is preliminary data.</text>
</comment>
<gene>
    <name evidence="2" type="ORF">EPD60_00805</name>
</gene>
<protein>
    <submittedName>
        <fullName evidence="2">Uncharacterized protein</fullName>
    </submittedName>
</protein>
<evidence type="ECO:0000256" key="1">
    <source>
        <dbReference type="SAM" id="MobiDB-lite"/>
    </source>
</evidence>
<name>A0A4R1BP12_9BACT</name>
<reference evidence="2 3" key="1">
    <citation type="submission" date="2019-03" db="EMBL/GenBank/DDBJ databases">
        <authorList>
            <person name="Kim M.K.M."/>
        </authorList>
    </citation>
    <scope>NUCLEOTIDE SEQUENCE [LARGE SCALE GENOMIC DNA]</scope>
    <source>
        <strain evidence="2 3">17J68-12</strain>
    </source>
</reference>
<dbReference type="EMBL" id="SJZI01000002">
    <property type="protein sequence ID" value="TCJ18985.1"/>
    <property type="molecule type" value="Genomic_DNA"/>
</dbReference>
<evidence type="ECO:0000313" key="3">
    <source>
        <dbReference type="Proteomes" id="UP000295334"/>
    </source>
</evidence>
<feature type="compositionally biased region" description="Basic and acidic residues" evidence="1">
    <location>
        <begin position="42"/>
        <end position="52"/>
    </location>
</feature>
<evidence type="ECO:0000313" key="2">
    <source>
        <dbReference type="EMBL" id="TCJ18985.1"/>
    </source>
</evidence>
<proteinExistence type="predicted"/>
<dbReference type="RefSeq" id="WP_131445819.1">
    <property type="nucleotide sequence ID" value="NZ_SJZI01000002.1"/>
</dbReference>
<sequence length="66" mass="7540">MDEKKKNYDMTERASQLSQEETTQELRWQESDGHSGQGARQPVDKPHYDDLGNNKLSTSLDEDSAL</sequence>
<accession>A0A4R1BP12</accession>
<feature type="region of interest" description="Disordered" evidence="1">
    <location>
        <begin position="1"/>
        <end position="66"/>
    </location>
</feature>
<dbReference type="AlphaFoldDB" id="A0A4R1BP12"/>
<dbReference type="Proteomes" id="UP000295334">
    <property type="component" value="Unassembled WGS sequence"/>
</dbReference>
<keyword evidence="3" id="KW-1185">Reference proteome</keyword>
<dbReference type="OrthoDB" id="9925993at2"/>